<organism evidence="2 3">
    <name type="scientific">Rhizobium setariae</name>
    <dbReference type="NCBI Taxonomy" id="2801340"/>
    <lineage>
        <taxon>Bacteria</taxon>
        <taxon>Pseudomonadati</taxon>
        <taxon>Pseudomonadota</taxon>
        <taxon>Alphaproteobacteria</taxon>
        <taxon>Hyphomicrobiales</taxon>
        <taxon>Rhizobiaceae</taxon>
        <taxon>Rhizobium/Agrobacterium group</taxon>
        <taxon>Rhizobium</taxon>
    </lineage>
</organism>
<dbReference type="Proteomes" id="UP000633219">
    <property type="component" value="Unassembled WGS sequence"/>
</dbReference>
<evidence type="ECO:0000313" key="2">
    <source>
        <dbReference type="EMBL" id="MBL0373708.1"/>
    </source>
</evidence>
<dbReference type="PROSITE" id="PS50076">
    <property type="entry name" value="DNAJ_2"/>
    <property type="match status" value="1"/>
</dbReference>
<dbReference type="InterPro" id="IPR036869">
    <property type="entry name" value="J_dom_sf"/>
</dbReference>
<dbReference type="Gene3D" id="1.10.287.110">
    <property type="entry name" value="DnaJ domain"/>
    <property type="match status" value="1"/>
</dbReference>
<dbReference type="AlphaFoldDB" id="A0A936YNH1"/>
<sequence>MTLYEVLDVSADCAAAEIENAYWSRRSASGHAGLLGRAIESLQMTADVDYAYFVLSDAQRRQDYDRSPDDFLEFHLVSIVI</sequence>
<feature type="domain" description="J" evidence="1">
    <location>
        <begin position="2"/>
        <end position="68"/>
    </location>
</feature>
<dbReference type="InterPro" id="IPR001623">
    <property type="entry name" value="DnaJ_domain"/>
</dbReference>
<proteinExistence type="predicted"/>
<name>A0A936YNH1_9HYPH</name>
<reference evidence="2" key="1">
    <citation type="submission" date="2021-01" db="EMBL/GenBank/DDBJ databases">
        <title>Rhizobium sp. strain KVB221 16S ribosomal RNA gene Genome sequencing and assembly.</title>
        <authorList>
            <person name="Kang M."/>
        </authorList>
    </citation>
    <scope>NUCLEOTIDE SEQUENCE</scope>
    <source>
        <strain evidence="2">KVB221</strain>
    </source>
</reference>
<protein>
    <recommendedName>
        <fullName evidence="1">J domain-containing protein</fullName>
    </recommendedName>
</protein>
<accession>A0A936YNH1</accession>
<evidence type="ECO:0000259" key="1">
    <source>
        <dbReference type="PROSITE" id="PS50076"/>
    </source>
</evidence>
<dbReference type="EMBL" id="JAEQNC010000009">
    <property type="protein sequence ID" value="MBL0373708.1"/>
    <property type="molecule type" value="Genomic_DNA"/>
</dbReference>
<dbReference type="RefSeq" id="WP_201660653.1">
    <property type="nucleotide sequence ID" value="NZ_JAEQNC010000009.1"/>
</dbReference>
<keyword evidence="3" id="KW-1185">Reference proteome</keyword>
<evidence type="ECO:0000313" key="3">
    <source>
        <dbReference type="Proteomes" id="UP000633219"/>
    </source>
</evidence>
<dbReference type="SUPFAM" id="SSF46565">
    <property type="entry name" value="Chaperone J-domain"/>
    <property type="match status" value="1"/>
</dbReference>
<gene>
    <name evidence="2" type="ORF">JJB09_16930</name>
</gene>
<comment type="caution">
    <text evidence="2">The sequence shown here is derived from an EMBL/GenBank/DDBJ whole genome shotgun (WGS) entry which is preliminary data.</text>
</comment>